<evidence type="ECO:0000313" key="2">
    <source>
        <dbReference type="EMBL" id="CAL1382522.1"/>
    </source>
</evidence>
<proteinExistence type="predicted"/>
<sequence length="94" mass="10365">MAEAFEQSRRRRLIFQEEPEEEEETIGDGSNLRAPVGPAEDPSTKLRAHPRLRKGGATCSLNSPHKHAGSTPSGDLLDLEEKDFVALEEPVDVD</sequence>
<protein>
    <submittedName>
        <fullName evidence="2">Uncharacterized protein</fullName>
    </submittedName>
</protein>
<evidence type="ECO:0000256" key="1">
    <source>
        <dbReference type="SAM" id="MobiDB-lite"/>
    </source>
</evidence>
<dbReference type="Proteomes" id="UP001497516">
    <property type="component" value="Chromosome 4"/>
</dbReference>
<dbReference type="EMBL" id="OZ034817">
    <property type="protein sequence ID" value="CAL1382522.1"/>
    <property type="molecule type" value="Genomic_DNA"/>
</dbReference>
<reference evidence="2 3" key="1">
    <citation type="submission" date="2024-04" db="EMBL/GenBank/DDBJ databases">
        <authorList>
            <person name="Fracassetti M."/>
        </authorList>
    </citation>
    <scope>NUCLEOTIDE SEQUENCE [LARGE SCALE GENOMIC DNA]</scope>
</reference>
<evidence type="ECO:0000313" key="3">
    <source>
        <dbReference type="Proteomes" id="UP001497516"/>
    </source>
</evidence>
<keyword evidence="3" id="KW-1185">Reference proteome</keyword>
<feature type="compositionally biased region" description="Acidic residues" evidence="1">
    <location>
        <begin position="17"/>
        <end position="26"/>
    </location>
</feature>
<name>A0AAV2E9Y8_9ROSI</name>
<feature type="region of interest" description="Disordered" evidence="1">
    <location>
        <begin position="1"/>
        <end position="80"/>
    </location>
</feature>
<dbReference type="AlphaFoldDB" id="A0AAV2E9Y8"/>
<organism evidence="2 3">
    <name type="scientific">Linum trigynum</name>
    <dbReference type="NCBI Taxonomy" id="586398"/>
    <lineage>
        <taxon>Eukaryota</taxon>
        <taxon>Viridiplantae</taxon>
        <taxon>Streptophyta</taxon>
        <taxon>Embryophyta</taxon>
        <taxon>Tracheophyta</taxon>
        <taxon>Spermatophyta</taxon>
        <taxon>Magnoliopsida</taxon>
        <taxon>eudicotyledons</taxon>
        <taxon>Gunneridae</taxon>
        <taxon>Pentapetalae</taxon>
        <taxon>rosids</taxon>
        <taxon>fabids</taxon>
        <taxon>Malpighiales</taxon>
        <taxon>Linaceae</taxon>
        <taxon>Linum</taxon>
    </lineage>
</organism>
<gene>
    <name evidence="2" type="ORF">LTRI10_LOCUS23841</name>
</gene>
<accession>A0AAV2E9Y8</accession>